<keyword evidence="6" id="KW-1185">Reference proteome</keyword>
<dbReference type="OrthoDB" id="6072413at2759"/>
<proteinExistence type="predicted"/>
<evidence type="ECO:0000313" key="5">
    <source>
        <dbReference type="EMBL" id="VDI68494.1"/>
    </source>
</evidence>
<dbReference type="SUPFAM" id="SSF48056">
    <property type="entry name" value="Di-copper centre-containing domain"/>
    <property type="match status" value="1"/>
</dbReference>
<accession>A0A8B6GRT4</accession>
<dbReference type="Proteomes" id="UP000596742">
    <property type="component" value="Unassembled WGS sequence"/>
</dbReference>
<organism evidence="5 6">
    <name type="scientific">Mytilus galloprovincialis</name>
    <name type="common">Mediterranean mussel</name>
    <dbReference type="NCBI Taxonomy" id="29158"/>
    <lineage>
        <taxon>Eukaryota</taxon>
        <taxon>Metazoa</taxon>
        <taxon>Spiralia</taxon>
        <taxon>Lophotrochozoa</taxon>
        <taxon>Mollusca</taxon>
        <taxon>Bivalvia</taxon>
        <taxon>Autobranchia</taxon>
        <taxon>Pteriomorphia</taxon>
        <taxon>Mytilida</taxon>
        <taxon>Mytiloidea</taxon>
        <taxon>Mytilidae</taxon>
        <taxon>Mytilinae</taxon>
        <taxon>Mytilus</taxon>
    </lineage>
</organism>
<dbReference type="InterPro" id="IPR008922">
    <property type="entry name" value="Di-copper_centre_dom_sf"/>
</dbReference>
<dbReference type="PANTHER" id="PTHR11474:SF126">
    <property type="entry name" value="TYROSINASE-LIKE PROTEIN TYR-1-RELATED"/>
    <property type="match status" value="1"/>
</dbReference>
<feature type="domain" description="Tyrosinase copper-binding" evidence="4">
    <location>
        <begin position="95"/>
        <end position="186"/>
    </location>
</feature>
<gene>
    <name evidence="5" type="ORF">MGAL_10B047493</name>
</gene>
<dbReference type="InterPro" id="IPR002227">
    <property type="entry name" value="Tyrosinase_Cu-bd"/>
</dbReference>
<dbReference type="Pfam" id="PF00264">
    <property type="entry name" value="Tyrosinase"/>
    <property type="match status" value="1"/>
</dbReference>
<sequence>MMLQTQPSTPTQLLGAFSTMSTKGQLVTSNTTCQPQLSTTTSQPLFSSERSQSGTSGSQRRQCKEHRMLTDQERDDYHKAINDLKKDTISSVSLNKYDALAEHHQQTSTTAYGGAAFVGWHGYYLFLYELALQEKNPNVMLPYWDSTLDSAMDTPTDTVIFTDKFLGNAYETVTTGPFGDWERKIQRSLHTYIVANYGK</sequence>
<reference evidence="5" key="1">
    <citation type="submission" date="2018-11" db="EMBL/GenBank/DDBJ databases">
        <authorList>
            <person name="Alioto T."/>
            <person name="Alioto T."/>
        </authorList>
    </citation>
    <scope>NUCLEOTIDE SEQUENCE</scope>
</reference>
<name>A0A8B6GRT4_MYTGA</name>
<evidence type="ECO:0000256" key="2">
    <source>
        <dbReference type="ARBA" id="ARBA00023008"/>
    </source>
</evidence>
<keyword evidence="1" id="KW-0479">Metal-binding</keyword>
<dbReference type="PANTHER" id="PTHR11474">
    <property type="entry name" value="TYROSINASE FAMILY MEMBER"/>
    <property type="match status" value="1"/>
</dbReference>
<comment type="caution">
    <text evidence="5">The sequence shown here is derived from an EMBL/GenBank/DDBJ whole genome shotgun (WGS) entry which is preliminary data.</text>
</comment>
<dbReference type="EMBL" id="UYJE01008923">
    <property type="protein sequence ID" value="VDI68494.1"/>
    <property type="molecule type" value="Genomic_DNA"/>
</dbReference>
<evidence type="ECO:0000313" key="6">
    <source>
        <dbReference type="Proteomes" id="UP000596742"/>
    </source>
</evidence>
<dbReference type="GO" id="GO:0016491">
    <property type="term" value="F:oxidoreductase activity"/>
    <property type="evidence" value="ECO:0007669"/>
    <property type="project" value="InterPro"/>
</dbReference>
<feature type="compositionally biased region" description="Low complexity" evidence="3">
    <location>
        <begin position="47"/>
        <end position="60"/>
    </location>
</feature>
<dbReference type="AlphaFoldDB" id="A0A8B6GRT4"/>
<evidence type="ECO:0000259" key="4">
    <source>
        <dbReference type="Pfam" id="PF00264"/>
    </source>
</evidence>
<dbReference type="GO" id="GO:0046872">
    <property type="term" value="F:metal ion binding"/>
    <property type="evidence" value="ECO:0007669"/>
    <property type="project" value="UniProtKB-KW"/>
</dbReference>
<protein>
    <recommendedName>
        <fullName evidence="4">Tyrosinase copper-binding domain-containing protein</fullName>
    </recommendedName>
</protein>
<dbReference type="Gene3D" id="1.10.1280.10">
    <property type="entry name" value="Di-copper center containing domain from catechol oxidase"/>
    <property type="match status" value="1"/>
</dbReference>
<dbReference type="InterPro" id="IPR050316">
    <property type="entry name" value="Tyrosinase/Hemocyanin"/>
</dbReference>
<evidence type="ECO:0000256" key="3">
    <source>
        <dbReference type="SAM" id="MobiDB-lite"/>
    </source>
</evidence>
<feature type="region of interest" description="Disordered" evidence="3">
    <location>
        <begin position="28"/>
        <end position="71"/>
    </location>
</feature>
<evidence type="ECO:0000256" key="1">
    <source>
        <dbReference type="ARBA" id="ARBA00022723"/>
    </source>
</evidence>
<feature type="compositionally biased region" description="Polar residues" evidence="3">
    <location>
        <begin position="28"/>
        <end position="46"/>
    </location>
</feature>
<keyword evidence="2" id="KW-0186">Copper</keyword>